<dbReference type="Gene3D" id="3.40.190.10">
    <property type="entry name" value="Periplasmic binding protein-like II"/>
    <property type="match status" value="1"/>
</dbReference>
<dbReference type="RefSeq" id="WP_204498087.1">
    <property type="nucleotide sequence ID" value="NZ_JAFBDR010000004.1"/>
</dbReference>
<evidence type="ECO:0000256" key="1">
    <source>
        <dbReference type="ARBA" id="ARBA00022475"/>
    </source>
</evidence>
<dbReference type="Proteomes" id="UP001296943">
    <property type="component" value="Unassembled WGS sequence"/>
</dbReference>
<name>A0ABS2MXQ9_9BACI</name>
<feature type="chain" id="PRO_5045797140" evidence="6">
    <location>
        <begin position="22"/>
        <end position="456"/>
    </location>
</feature>
<gene>
    <name evidence="7" type="ORF">JOC48_001159</name>
</gene>
<reference evidence="7 8" key="1">
    <citation type="submission" date="2021-01" db="EMBL/GenBank/DDBJ databases">
        <title>Genomic Encyclopedia of Type Strains, Phase IV (KMG-IV): sequencing the most valuable type-strain genomes for metagenomic binning, comparative biology and taxonomic classification.</title>
        <authorList>
            <person name="Goeker M."/>
        </authorList>
    </citation>
    <scope>NUCLEOTIDE SEQUENCE [LARGE SCALE GENOMIC DNA]</scope>
    <source>
        <strain evidence="7 8">DSM 23711</strain>
    </source>
</reference>
<keyword evidence="5" id="KW-0449">Lipoprotein</keyword>
<keyword evidence="8" id="KW-1185">Reference proteome</keyword>
<dbReference type="InterPro" id="IPR006059">
    <property type="entry name" value="SBP"/>
</dbReference>
<evidence type="ECO:0000256" key="4">
    <source>
        <dbReference type="ARBA" id="ARBA00023139"/>
    </source>
</evidence>
<keyword evidence="2 6" id="KW-0732">Signal</keyword>
<keyword evidence="1" id="KW-1003">Cell membrane</keyword>
<dbReference type="PANTHER" id="PTHR43649">
    <property type="entry name" value="ARABINOSE-BINDING PROTEIN-RELATED"/>
    <property type="match status" value="1"/>
</dbReference>
<dbReference type="Pfam" id="PF01547">
    <property type="entry name" value="SBP_bac_1"/>
    <property type="match status" value="1"/>
</dbReference>
<evidence type="ECO:0000256" key="2">
    <source>
        <dbReference type="ARBA" id="ARBA00022729"/>
    </source>
</evidence>
<keyword evidence="7" id="KW-0762">Sugar transport</keyword>
<evidence type="ECO:0000256" key="3">
    <source>
        <dbReference type="ARBA" id="ARBA00023136"/>
    </source>
</evidence>
<keyword evidence="4" id="KW-0564">Palmitate</keyword>
<dbReference type="InterPro" id="IPR050490">
    <property type="entry name" value="Bact_solute-bd_prot1"/>
</dbReference>
<dbReference type="PROSITE" id="PS51257">
    <property type="entry name" value="PROKAR_LIPOPROTEIN"/>
    <property type="match status" value="1"/>
</dbReference>
<dbReference type="SUPFAM" id="SSF53850">
    <property type="entry name" value="Periplasmic binding protein-like II"/>
    <property type="match status" value="1"/>
</dbReference>
<evidence type="ECO:0000313" key="8">
    <source>
        <dbReference type="Proteomes" id="UP001296943"/>
    </source>
</evidence>
<feature type="signal peptide" evidence="6">
    <location>
        <begin position="1"/>
        <end position="21"/>
    </location>
</feature>
<accession>A0ABS2MXQ9</accession>
<evidence type="ECO:0000256" key="5">
    <source>
        <dbReference type="ARBA" id="ARBA00023288"/>
    </source>
</evidence>
<comment type="caution">
    <text evidence="7">The sequence shown here is derived from an EMBL/GenBank/DDBJ whole genome shotgun (WGS) entry which is preliminary data.</text>
</comment>
<keyword evidence="3" id="KW-0472">Membrane</keyword>
<evidence type="ECO:0000256" key="6">
    <source>
        <dbReference type="SAM" id="SignalP"/>
    </source>
</evidence>
<dbReference type="CDD" id="cd13585">
    <property type="entry name" value="PBP2_TMBP_like"/>
    <property type="match status" value="1"/>
</dbReference>
<evidence type="ECO:0000313" key="7">
    <source>
        <dbReference type="EMBL" id="MBM7570681.1"/>
    </source>
</evidence>
<sequence length="456" mass="50936">MFKINRKWSTFVVLTIVIAIAAGCSAFGGASNSNSNGQSGGVEESGVNDDGKLELSISTWGLPDEVEVFEQLIANFEEDNPDMEVNIVHIPQDYAGKMNTMLAGGTAPDVIFTSDGDFGRWVSAGQFLNIQDYVDNSDINTDAFWDSALNRYKWNDRALGTGDLYALPKDVGPSVLFYNKDIFDEMGLPYPSPEKPMSFDEFLELAQKLTVDENGDGKPEQYGVGPLWWEGFLWSNGGDLLNEDKTEFILNEPQAVEALQYVADLTNEYKVAPDTKSLDAMNADQMFETGKIAMAFNGRWIVPTYRQLDFDWDVAPYPAGKTGEPSGWSGSVGYAINKNTNYPDEAFKLIEYLSGEEGQRIQTELGFAIPTYKDVADEEVFLQSDKKPEHAEVFIMAAETQRPGPWTLTPNNKWLDHLNQKLPELWNGEKSAEELINEIKPEVDRLLKEGNPELFE</sequence>
<organism evidence="7 8">
    <name type="scientific">Aquibacillus albus</name>
    <dbReference type="NCBI Taxonomy" id="1168171"/>
    <lineage>
        <taxon>Bacteria</taxon>
        <taxon>Bacillati</taxon>
        <taxon>Bacillota</taxon>
        <taxon>Bacilli</taxon>
        <taxon>Bacillales</taxon>
        <taxon>Bacillaceae</taxon>
        <taxon>Aquibacillus</taxon>
    </lineage>
</organism>
<keyword evidence="7" id="KW-0813">Transport</keyword>
<dbReference type="EMBL" id="JAFBDR010000004">
    <property type="protein sequence ID" value="MBM7570681.1"/>
    <property type="molecule type" value="Genomic_DNA"/>
</dbReference>
<protein>
    <submittedName>
        <fullName evidence="7">Multiple sugar transport system substrate-binding protein</fullName>
    </submittedName>
</protein>
<dbReference type="PANTHER" id="PTHR43649:SF33">
    <property type="entry name" value="POLYGALACTURONAN_RHAMNOGALACTURONAN-BINDING PROTEIN YTCQ"/>
    <property type="match status" value="1"/>
</dbReference>
<proteinExistence type="predicted"/>